<dbReference type="OrthoDB" id="1452530at2"/>
<keyword evidence="1" id="KW-0472">Membrane</keyword>
<feature type="transmembrane region" description="Helical" evidence="1">
    <location>
        <begin position="302"/>
        <end position="322"/>
    </location>
</feature>
<evidence type="ECO:0000313" key="2">
    <source>
        <dbReference type="EMBL" id="SFR36471.1"/>
    </source>
</evidence>
<protein>
    <recommendedName>
        <fullName evidence="4">Chain length determinant protein</fullName>
    </recommendedName>
</protein>
<reference evidence="2 3" key="1">
    <citation type="submission" date="2016-10" db="EMBL/GenBank/DDBJ databases">
        <authorList>
            <person name="de Groot N.N."/>
        </authorList>
    </citation>
    <scope>NUCLEOTIDE SEQUENCE [LARGE SCALE GENOMIC DNA]</scope>
    <source>
        <strain evidence="2 3">DSM 21019</strain>
    </source>
</reference>
<organism evidence="2 3">
    <name type="scientific">Robiginitalea myxolifaciens</name>
    <dbReference type="NCBI Taxonomy" id="400055"/>
    <lineage>
        <taxon>Bacteria</taxon>
        <taxon>Pseudomonadati</taxon>
        <taxon>Bacteroidota</taxon>
        <taxon>Flavobacteriia</taxon>
        <taxon>Flavobacteriales</taxon>
        <taxon>Flavobacteriaceae</taxon>
        <taxon>Robiginitalea</taxon>
    </lineage>
</organism>
<dbReference type="Proteomes" id="UP000199534">
    <property type="component" value="Unassembled WGS sequence"/>
</dbReference>
<keyword evidence="3" id="KW-1185">Reference proteome</keyword>
<keyword evidence="1" id="KW-1133">Transmembrane helix</keyword>
<name>A0A1I6G2W4_9FLAO</name>
<dbReference type="RefSeq" id="WP_092981383.1">
    <property type="nucleotide sequence ID" value="NZ_FOYQ01000001.1"/>
</dbReference>
<keyword evidence="1" id="KW-0812">Transmembrane</keyword>
<evidence type="ECO:0008006" key="4">
    <source>
        <dbReference type="Google" id="ProtNLM"/>
    </source>
</evidence>
<gene>
    <name evidence="2" type="ORF">SAMN04490243_1140</name>
</gene>
<evidence type="ECO:0000313" key="3">
    <source>
        <dbReference type="Proteomes" id="UP000199534"/>
    </source>
</evidence>
<evidence type="ECO:0000256" key="1">
    <source>
        <dbReference type="SAM" id="Phobius"/>
    </source>
</evidence>
<accession>A0A1I6G2W4</accession>
<feature type="transmembrane region" description="Helical" evidence="1">
    <location>
        <begin position="45"/>
        <end position="62"/>
    </location>
</feature>
<dbReference type="AlphaFoldDB" id="A0A1I6G2W4"/>
<dbReference type="EMBL" id="FOYQ01000001">
    <property type="protein sequence ID" value="SFR36471.1"/>
    <property type="molecule type" value="Genomic_DNA"/>
</dbReference>
<sequence length="332" mass="37598">MTQKNANSTNADDIDLGGVFKLFKEIGQSFFRGILGIFLFFKRNIIGLLVVILLGVAIGYGLDKFVAPKYALDVILSPNLDSRNYLYTAVQEARANLKSGDSAFYASLELSTSDRDALDFELSTIPEATGPKTNQDMKYLQLLQDFGGGTEAPEIIRAELRRHTPLEFLLRFEFGDPVKGTRIAEGIVDYINENPYYTELVNTVRTNARERIAFSDSLLMETDELLRNFNEKMLRSDSDGSARLVLDGEQDLNIAEILEIKRGLQRDIEIKNLELSKIQSGISVISFGRAHRVEKSLLERRMVLFPLLLLSLFLFFRLLQYLNQKASAHHME</sequence>
<proteinExistence type="predicted"/>
<dbReference type="STRING" id="400055.SAMN04490243_1140"/>